<evidence type="ECO:0000256" key="4">
    <source>
        <dbReference type="ARBA" id="ARBA00022989"/>
    </source>
</evidence>
<dbReference type="InterPro" id="IPR000791">
    <property type="entry name" value="Gpr1/Fun34/SatP-like"/>
</dbReference>
<feature type="transmembrane region" description="Helical" evidence="7">
    <location>
        <begin position="206"/>
        <end position="225"/>
    </location>
</feature>
<name>A0A4U0XZW8_9PEZI</name>
<feature type="region of interest" description="Disordered" evidence="6">
    <location>
        <begin position="1"/>
        <end position="39"/>
    </location>
</feature>
<proteinExistence type="inferred from homology"/>
<reference evidence="8 9" key="1">
    <citation type="submission" date="2017-03" db="EMBL/GenBank/DDBJ databases">
        <title>Genomes of endolithic fungi from Antarctica.</title>
        <authorList>
            <person name="Coleine C."/>
            <person name="Masonjones S."/>
            <person name="Stajich J.E."/>
        </authorList>
    </citation>
    <scope>NUCLEOTIDE SEQUENCE [LARGE SCALE GENOMIC DNA]</scope>
    <source>
        <strain evidence="8 9">CCFEE 5184</strain>
    </source>
</reference>
<evidence type="ECO:0000313" key="8">
    <source>
        <dbReference type="EMBL" id="TKA83584.1"/>
    </source>
</evidence>
<evidence type="ECO:0000256" key="6">
    <source>
        <dbReference type="SAM" id="MobiDB-lite"/>
    </source>
</evidence>
<dbReference type="Proteomes" id="UP000309340">
    <property type="component" value="Unassembled WGS sequence"/>
</dbReference>
<dbReference type="GO" id="GO:0005886">
    <property type="term" value="C:plasma membrane"/>
    <property type="evidence" value="ECO:0007669"/>
    <property type="project" value="TreeGrafter"/>
</dbReference>
<evidence type="ECO:0000313" key="9">
    <source>
        <dbReference type="Proteomes" id="UP000309340"/>
    </source>
</evidence>
<evidence type="ECO:0000256" key="1">
    <source>
        <dbReference type="ARBA" id="ARBA00004141"/>
    </source>
</evidence>
<comment type="similarity">
    <text evidence="2">Belongs to the acetate uptake transporter (AceTr) (TC 2.A.96) family.</text>
</comment>
<keyword evidence="5 7" id="KW-0472">Membrane</keyword>
<comment type="caution">
    <text evidence="8">The sequence shown here is derived from an EMBL/GenBank/DDBJ whole genome shotgun (WGS) entry which is preliminary data.</text>
</comment>
<keyword evidence="9" id="KW-1185">Reference proteome</keyword>
<dbReference type="InterPro" id="IPR051633">
    <property type="entry name" value="AceTr"/>
</dbReference>
<feature type="transmembrane region" description="Helical" evidence="7">
    <location>
        <begin position="128"/>
        <end position="149"/>
    </location>
</feature>
<gene>
    <name evidence="8" type="ORF">B0A55_00398</name>
</gene>
<sequence length="299" mass="32294">MSELHFTSPDGVSLNLRLPEQPTDTVPDYRSSVSPHKPTYQHTERAYSLPLPAVPSPTTRPFGNPTPVGLGGFLLANTPATITLLGWRDAGGPNGNESAAIGTFFYLGCLLEILCGIGEWINGETFNAAVFLILGGYFGASGAVLVPFYNALNGYGTTGATTTTTTTTTAAAETAYHDSYAIFLIFMGVLLLFFTIASVRLDICHVVLFACFTVCFPCLATSYFYMADGNDASARTFRIWGGIFSLAGSVILWYLFLGSLLESVDFPYLLPVGDLSKYVKGRTEYLGRRRHKTSMSCGL</sequence>
<evidence type="ECO:0000256" key="5">
    <source>
        <dbReference type="ARBA" id="ARBA00023136"/>
    </source>
</evidence>
<organism evidence="8 9">
    <name type="scientific">Friedmanniomyces simplex</name>
    <dbReference type="NCBI Taxonomy" id="329884"/>
    <lineage>
        <taxon>Eukaryota</taxon>
        <taxon>Fungi</taxon>
        <taxon>Dikarya</taxon>
        <taxon>Ascomycota</taxon>
        <taxon>Pezizomycotina</taxon>
        <taxon>Dothideomycetes</taxon>
        <taxon>Dothideomycetidae</taxon>
        <taxon>Mycosphaerellales</taxon>
        <taxon>Teratosphaeriaceae</taxon>
        <taxon>Friedmanniomyces</taxon>
    </lineage>
</organism>
<dbReference type="PANTHER" id="PTHR31123:SF4">
    <property type="entry name" value="PROTEIN ALCS"/>
    <property type="match status" value="1"/>
</dbReference>
<evidence type="ECO:0008006" key="10">
    <source>
        <dbReference type="Google" id="ProtNLM"/>
    </source>
</evidence>
<dbReference type="OrthoDB" id="3648309at2759"/>
<dbReference type="AlphaFoldDB" id="A0A4U0XZW8"/>
<evidence type="ECO:0000256" key="7">
    <source>
        <dbReference type="SAM" id="Phobius"/>
    </source>
</evidence>
<feature type="transmembrane region" description="Helical" evidence="7">
    <location>
        <begin position="237"/>
        <end position="257"/>
    </location>
</feature>
<dbReference type="PANTHER" id="PTHR31123">
    <property type="entry name" value="ACCUMULATION OF DYADS PROTEIN 2-RELATED"/>
    <property type="match status" value="1"/>
</dbReference>
<protein>
    <recommendedName>
        <fullName evidence="10">GPR1/FUN34/YaaH-class plasma membrane protein</fullName>
    </recommendedName>
</protein>
<feature type="transmembrane region" description="Helical" evidence="7">
    <location>
        <begin position="68"/>
        <end position="87"/>
    </location>
</feature>
<feature type="transmembrane region" description="Helical" evidence="7">
    <location>
        <begin position="180"/>
        <end position="199"/>
    </location>
</feature>
<dbReference type="Pfam" id="PF01184">
    <property type="entry name" value="Gpr1_Fun34_YaaH"/>
    <property type="match status" value="1"/>
</dbReference>
<keyword evidence="3 7" id="KW-0812">Transmembrane</keyword>
<evidence type="ECO:0000256" key="3">
    <source>
        <dbReference type="ARBA" id="ARBA00022692"/>
    </source>
</evidence>
<accession>A0A4U0XZW8</accession>
<dbReference type="GO" id="GO:0015123">
    <property type="term" value="F:acetate transmembrane transporter activity"/>
    <property type="evidence" value="ECO:0007669"/>
    <property type="project" value="TreeGrafter"/>
</dbReference>
<feature type="transmembrane region" description="Helical" evidence="7">
    <location>
        <begin position="99"/>
        <end position="121"/>
    </location>
</feature>
<keyword evidence="4 7" id="KW-1133">Transmembrane helix</keyword>
<comment type="subcellular location">
    <subcellularLocation>
        <location evidence="1">Membrane</location>
        <topology evidence="1">Multi-pass membrane protein</topology>
    </subcellularLocation>
</comment>
<dbReference type="EMBL" id="NAJQ01000006">
    <property type="protein sequence ID" value="TKA83584.1"/>
    <property type="molecule type" value="Genomic_DNA"/>
</dbReference>
<evidence type="ECO:0000256" key="2">
    <source>
        <dbReference type="ARBA" id="ARBA00005587"/>
    </source>
</evidence>